<feature type="signal peptide" evidence="1">
    <location>
        <begin position="1"/>
        <end position="19"/>
    </location>
</feature>
<evidence type="ECO:0000313" key="3">
    <source>
        <dbReference type="Proteomes" id="UP000239366"/>
    </source>
</evidence>
<evidence type="ECO:0000256" key="1">
    <source>
        <dbReference type="SAM" id="SignalP"/>
    </source>
</evidence>
<gene>
    <name evidence="2" type="ORF">BST99_00420</name>
</gene>
<dbReference type="OrthoDB" id="1396884at2"/>
<keyword evidence="1" id="KW-0732">Signal</keyword>
<organism evidence="2 3">
    <name type="scientific">Aureicoccus marinus</name>
    <dbReference type="NCBI Taxonomy" id="754435"/>
    <lineage>
        <taxon>Bacteria</taxon>
        <taxon>Pseudomonadati</taxon>
        <taxon>Bacteroidota</taxon>
        <taxon>Flavobacteriia</taxon>
        <taxon>Flavobacteriales</taxon>
        <taxon>Flavobacteriaceae</taxon>
        <taxon>Aureicoccus</taxon>
    </lineage>
</organism>
<comment type="caution">
    <text evidence="2">The sequence shown here is derived from an EMBL/GenBank/DDBJ whole genome shotgun (WGS) entry which is preliminary data.</text>
</comment>
<accession>A0A2S7T4B6</accession>
<dbReference type="Proteomes" id="UP000239366">
    <property type="component" value="Unassembled WGS sequence"/>
</dbReference>
<dbReference type="EMBL" id="MQVX01000001">
    <property type="protein sequence ID" value="PQJ14411.1"/>
    <property type="molecule type" value="Genomic_DNA"/>
</dbReference>
<evidence type="ECO:0000313" key="2">
    <source>
        <dbReference type="EMBL" id="PQJ14411.1"/>
    </source>
</evidence>
<proteinExistence type="predicted"/>
<name>A0A2S7T4B6_9FLAO</name>
<dbReference type="AlphaFoldDB" id="A0A2S7T4B6"/>
<feature type="chain" id="PRO_5015546844" evidence="1">
    <location>
        <begin position="20"/>
        <end position="355"/>
    </location>
</feature>
<keyword evidence="3" id="KW-1185">Reference proteome</keyword>
<dbReference type="RefSeq" id="WP_105000045.1">
    <property type="nucleotide sequence ID" value="NZ_MQVX01000001.1"/>
</dbReference>
<reference evidence="3" key="1">
    <citation type="submission" date="2016-11" db="EMBL/GenBank/DDBJ databases">
        <title>Trade-off between light-utilization and light-protection in marine flavobacteria.</title>
        <authorList>
            <person name="Kumagai Y."/>
            <person name="Yoshizawa S."/>
            <person name="Kogure K."/>
        </authorList>
    </citation>
    <scope>NUCLEOTIDE SEQUENCE [LARGE SCALE GENOMIC DNA]</scope>
    <source>
        <strain evidence="3">SG-18</strain>
    </source>
</reference>
<sequence>MKILGLFFLTCLLPYFVLAQIDAAAVMGIPRFSSLANMNAVTDATEGSIAYNDETQKLYVFNGTVWMSSGNDNWTVDGNVGLSSSNFLGHTDDVAMEVRSNNWPLLRFGRRQTLGLTQGFPDYTDNDQPLVYVNGNGSVAALQFASAGASFYKPMFFTTSNGSFRLKGSTGGTDLFEIGSGGPSNDGRLEFIIGDDGAEPIIFKRYDYRSGQFHTELFRVQGSSNSASAKPRFGININPQQVPVDSDYDDSSSGFNIANSTLQVNGSVSKSIASTSGNLTLTEDHYTILITGNHSITLPSASSCTGRIYVLKNKTTNTISISTYINANSTADTSIGNRDIVILQSDGTNWEQINN</sequence>
<protein>
    <submittedName>
        <fullName evidence="2">Uncharacterized protein</fullName>
    </submittedName>
</protein>